<evidence type="ECO:0000313" key="2">
    <source>
        <dbReference type="EMBL" id="QPH10366.1"/>
    </source>
</evidence>
<dbReference type="EMBL" id="CP031389">
    <property type="protein sequence ID" value="QPH10366.1"/>
    <property type="molecule type" value="Genomic_DNA"/>
</dbReference>
<dbReference type="AlphaFoldDB" id="A0A7U3Q097"/>
<name>A0A7U3Q097_EPIFF</name>
<protein>
    <submittedName>
        <fullName evidence="2">Uncharacterized protein</fullName>
    </submittedName>
</protein>
<keyword evidence="1" id="KW-0732">Signal</keyword>
<feature type="chain" id="PRO_5034645846" evidence="1">
    <location>
        <begin position="39"/>
        <end position="141"/>
    </location>
</feature>
<dbReference type="Proteomes" id="UP000594364">
    <property type="component" value="Chromosome 5"/>
</dbReference>
<proteinExistence type="predicted"/>
<reference evidence="2 3" key="1">
    <citation type="journal article" date="2018" name="PLoS Genet.">
        <title>Repeat elements organise 3D genome structure and mediate transcription in the filamentous fungus Epichloe festucae.</title>
        <authorList>
            <person name="Winter D.J."/>
            <person name="Ganley A.R.D."/>
            <person name="Young C.A."/>
            <person name="Liachko I."/>
            <person name="Schardl C.L."/>
            <person name="Dupont P.Y."/>
            <person name="Berry D."/>
            <person name="Ram A."/>
            <person name="Scott B."/>
            <person name="Cox M.P."/>
        </authorList>
    </citation>
    <scope>NUCLEOTIDE SEQUENCE [LARGE SCALE GENOMIC DNA]</scope>
    <source>
        <strain evidence="2 3">Fl1</strain>
    </source>
</reference>
<evidence type="ECO:0000256" key="1">
    <source>
        <dbReference type="SAM" id="SignalP"/>
    </source>
</evidence>
<organism evidence="2 3">
    <name type="scientific">Epichloe festucae (strain Fl1)</name>
    <dbReference type="NCBI Taxonomy" id="877507"/>
    <lineage>
        <taxon>Eukaryota</taxon>
        <taxon>Fungi</taxon>
        <taxon>Dikarya</taxon>
        <taxon>Ascomycota</taxon>
        <taxon>Pezizomycotina</taxon>
        <taxon>Sordariomycetes</taxon>
        <taxon>Hypocreomycetidae</taxon>
        <taxon>Hypocreales</taxon>
        <taxon>Clavicipitaceae</taxon>
        <taxon>Epichloe</taxon>
    </lineage>
</organism>
<feature type="signal peptide" evidence="1">
    <location>
        <begin position="1"/>
        <end position="38"/>
    </location>
</feature>
<gene>
    <name evidence="2" type="ORF">C2857_001647</name>
</gene>
<sequence length="141" mass="15656">MERGGREMEKRLIHGPIMKSTAYLLFLQLAVLSMGSEAGLVPPTKKSPRAVNMAWDHFSVLDEKCGYFLGGPLRDHIAGICWHDEKLMSTTLDLNGCLGNSDGVLAAERKYVFPERIDVFAKNRARALLQHAFVGLLIICV</sequence>
<keyword evidence="3" id="KW-1185">Reference proteome</keyword>
<evidence type="ECO:0000313" key="3">
    <source>
        <dbReference type="Proteomes" id="UP000594364"/>
    </source>
</evidence>
<accession>A0A7U3Q097</accession>